<dbReference type="EMBL" id="FTNM01000006">
    <property type="protein sequence ID" value="SIR40081.1"/>
    <property type="molecule type" value="Genomic_DNA"/>
</dbReference>
<dbReference type="Pfam" id="PF19617">
    <property type="entry name" value="DUF6122"/>
    <property type="match status" value="1"/>
</dbReference>
<accession>A0A1N7AM48</accession>
<keyword evidence="3" id="KW-1185">Reference proteome</keyword>
<keyword evidence="1" id="KW-0812">Transmembrane</keyword>
<sequence>MTISLSFAIHMFLHLAVPLAFAALFYREQFIRASLIMLAGLAIDADHLLVRPILDPWRCSVGFHLLHQYWLIPVYVVLALIPKTRLIGLGLVIHIFLDWIDCYM</sequence>
<evidence type="ECO:0000313" key="2">
    <source>
        <dbReference type="EMBL" id="SIR40081.1"/>
    </source>
</evidence>
<organism evidence="2 3">
    <name type="scientific">Pontibacter lucknowensis</name>
    <dbReference type="NCBI Taxonomy" id="1077936"/>
    <lineage>
        <taxon>Bacteria</taxon>
        <taxon>Pseudomonadati</taxon>
        <taxon>Bacteroidota</taxon>
        <taxon>Cytophagia</taxon>
        <taxon>Cytophagales</taxon>
        <taxon>Hymenobacteraceae</taxon>
        <taxon>Pontibacter</taxon>
    </lineage>
</organism>
<dbReference type="RefSeq" id="WP_076422995.1">
    <property type="nucleotide sequence ID" value="NZ_FTNM01000006.1"/>
</dbReference>
<evidence type="ECO:0000313" key="3">
    <source>
        <dbReference type="Proteomes" id="UP000185924"/>
    </source>
</evidence>
<evidence type="ECO:0000256" key="1">
    <source>
        <dbReference type="SAM" id="Phobius"/>
    </source>
</evidence>
<dbReference type="InterPro" id="IPR046125">
    <property type="entry name" value="DUF6122"/>
</dbReference>
<feature type="transmembrane region" description="Helical" evidence="1">
    <location>
        <begin position="70"/>
        <end position="97"/>
    </location>
</feature>
<keyword evidence="1" id="KW-0472">Membrane</keyword>
<evidence type="ECO:0008006" key="4">
    <source>
        <dbReference type="Google" id="ProtNLM"/>
    </source>
</evidence>
<dbReference type="AlphaFoldDB" id="A0A1N7AM48"/>
<gene>
    <name evidence="2" type="ORF">SAMN05421545_3427</name>
</gene>
<keyword evidence="1" id="KW-1133">Transmembrane helix</keyword>
<feature type="transmembrane region" description="Helical" evidence="1">
    <location>
        <begin position="6"/>
        <end position="26"/>
    </location>
</feature>
<protein>
    <recommendedName>
        <fullName evidence="4">LexA-binding, inner membrane-associated hydrolase</fullName>
    </recommendedName>
</protein>
<proteinExistence type="predicted"/>
<dbReference type="Proteomes" id="UP000185924">
    <property type="component" value="Unassembled WGS sequence"/>
</dbReference>
<reference evidence="3" key="1">
    <citation type="submission" date="2017-01" db="EMBL/GenBank/DDBJ databases">
        <authorList>
            <person name="Varghese N."/>
            <person name="Submissions S."/>
        </authorList>
    </citation>
    <scope>NUCLEOTIDE SEQUENCE [LARGE SCALE GENOMIC DNA]</scope>
    <source>
        <strain evidence="3">DM9</strain>
    </source>
</reference>
<name>A0A1N7AM48_9BACT</name>